<dbReference type="CDD" id="cd00717">
    <property type="entry name" value="URO-D"/>
    <property type="match status" value="1"/>
</dbReference>
<evidence type="ECO:0000259" key="10">
    <source>
        <dbReference type="PROSITE" id="PS00906"/>
    </source>
</evidence>
<comment type="caution">
    <text evidence="11">The sequence shown here is derived from an EMBL/GenBank/DDBJ whole genome shotgun (WGS) entry which is preliminary data.</text>
</comment>
<dbReference type="InterPro" id="IPR038071">
    <property type="entry name" value="UROD/MetE-like_sf"/>
</dbReference>
<dbReference type="EMBL" id="JARVCO010000010">
    <property type="protein sequence ID" value="MDZ8118936.1"/>
    <property type="molecule type" value="Genomic_DNA"/>
</dbReference>
<keyword evidence="7" id="KW-0963">Cytoplasm</keyword>
<dbReference type="HAMAP" id="MF_00218">
    <property type="entry name" value="URO_D"/>
    <property type="match status" value="1"/>
</dbReference>
<feature type="binding site" evidence="7">
    <location>
        <position position="325"/>
    </location>
    <ligand>
        <name>substrate</name>
    </ligand>
</feature>
<organism evidence="11 12">
    <name type="scientific">Pontiella agarivorans</name>
    <dbReference type="NCBI Taxonomy" id="3038953"/>
    <lineage>
        <taxon>Bacteria</taxon>
        <taxon>Pseudomonadati</taxon>
        <taxon>Kiritimatiellota</taxon>
        <taxon>Kiritimatiellia</taxon>
        <taxon>Kiritimatiellales</taxon>
        <taxon>Pontiellaceae</taxon>
        <taxon>Pontiella</taxon>
    </lineage>
</organism>
<dbReference type="SUPFAM" id="SSF51726">
    <property type="entry name" value="UROD/MetE-like"/>
    <property type="match status" value="1"/>
</dbReference>
<proteinExistence type="inferred from homology"/>
<dbReference type="PROSITE" id="PS00906">
    <property type="entry name" value="UROD_1"/>
    <property type="match status" value="1"/>
</dbReference>
<dbReference type="GO" id="GO:0004853">
    <property type="term" value="F:uroporphyrinogen decarboxylase activity"/>
    <property type="evidence" value="ECO:0007669"/>
    <property type="project" value="UniProtKB-EC"/>
</dbReference>
<evidence type="ECO:0000256" key="6">
    <source>
        <dbReference type="ARBA" id="ARBA00023244"/>
    </source>
</evidence>
<evidence type="ECO:0000313" key="11">
    <source>
        <dbReference type="EMBL" id="MDZ8118936.1"/>
    </source>
</evidence>
<comment type="subcellular location">
    <subcellularLocation>
        <location evidence="7">Cytoplasm</location>
    </subcellularLocation>
</comment>
<gene>
    <name evidence="7 11" type="primary">hemE</name>
    <name evidence="11" type="ORF">P9H32_09880</name>
</gene>
<dbReference type="Proteomes" id="UP001290861">
    <property type="component" value="Unassembled WGS sequence"/>
</dbReference>
<dbReference type="Pfam" id="PF01208">
    <property type="entry name" value="URO-D"/>
    <property type="match status" value="1"/>
</dbReference>
<sequence length="347" mass="38442">MSEENTMTCRERFLRACKCEPVDRPPIWMMRQAGRSLPEYMALKETRKFTELVQNPETAAEVTLQPIRRFGYDAAVIFSDILVISEAMGAKYELLEKGGVEVDFALNSKADVDRLNPKNVLDHIGYTPEAIKVARKELGDERAIIGFAGSPWTLASFMVEGGSSRENLRSRAALHDEPKLFFSLLEKITEATIVYIKAQIDAGADVIQIFDSQGGTLAPNLFWRYSGLWMQRIIDAVGGAVPTIVFARNVHHNWKQVVQTGGNVLSIDWSIDLREVADGLPADVAVQGNLDPALLIARPNSAAEEARRICERMRGRNGFIFNLGHGVPPDADLAAIQAVTEAVQDFK</sequence>
<reference evidence="11 12" key="1">
    <citation type="journal article" date="2024" name="Appl. Environ. Microbiol.">
        <title>Pontiella agarivorans sp. nov., a novel marine anaerobic bacterium capable of degrading macroalgal polysaccharides and fixing nitrogen.</title>
        <authorList>
            <person name="Liu N."/>
            <person name="Kivenson V."/>
            <person name="Peng X."/>
            <person name="Cui Z."/>
            <person name="Lankiewicz T.S."/>
            <person name="Gosselin K.M."/>
            <person name="English C.J."/>
            <person name="Blair E.M."/>
            <person name="O'Malley M.A."/>
            <person name="Valentine D.L."/>
        </authorList>
    </citation>
    <scope>NUCLEOTIDE SEQUENCE [LARGE SCALE GENOMIC DNA]</scope>
    <source>
        <strain evidence="11 12">NLcol2</strain>
    </source>
</reference>
<dbReference type="PANTHER" id="PTHR21091">
    <property type="entry name" value="METHYLTETRAHYDROFOLATE:HOMOCYSTEINE METHYLTRANSFERASE RELATED"/>
    <property type="match status" value="1"/>
</dbReference>
<evidence type="ECO:0000256" key="5">
    <source>
        <dbReference type="ARBA" id="ARBA00023239"/>
    </source>
</evidence>
<comment type="caution">
    <text evidence="7">Lacks conserved residue(s) required for the propagation of feature annotation.</text>
</comment>
<comment type="pathway">
    <text evidence="1 7 8">Porphyrin-containing compound metabolism; protoporphyrin-IX biosynthesis; coproporphyrinogen-III from 5-aminolevulinate: step 4/4.</text>
</comment>
<dbReference type="PANTHER" id="PTHR21091:SF169">
    <property type="entry name" value="UROPORPHYRINOGEN DECARBOXYLASE"/>
    <property type="match status" value="1"/>
</dbReference>
<evidence type="ECO:0000256" key="2">
    <source>
        <dbReference type="ARBA" id="ARBA00009935"/>
    </source>
</evidence>
<feature type="domain" description="Uroporphyrinogen decarboxylase (URO-D)" evidence="10">
    <location>
        <begin position="26"/>
        <end position="35"/>
    </location>
</feature>
<keyword evidence="6 7" id="KW-0627">Porphyrin biosynthesis</keyword>
<comment type="function">
    <text evidence="7">Catalyzes the decarboxylation of four acetate groups of uroporphyrinogen-III to yield coproporphyrinogen-III.</text>
</comment>
<dbReference type="RefSeq" id="WP_322608729.1">
    <property type="nucleotide sequence ID" value="NZ_JARVCO010000010.1"/>
</dbReference>
<dbReference type="InterPro" id="IPR000257">
    <property type="entry name" value="Uroporphyrinogen_deCOase"/>
</dbReference>
<evidence type="ECO:0000256" key="4">
    <source>
        <dbReference type="ARBA" id="ARBA00022793"/>
    </source>
</evidence>
<name>A0ABU5MXX4_9BACT</name>
<feature type="binding site" evidence="7">
    <location>
        <position position="212"/>
    </location>
    <ligand>
        <name>substrate</name>
    </ligand>
</feature>
<dbReference type="InterPro" id="IPR006361">
    <property type="entry name" value="Uroporphyrinogen_deCO2ase_HemE"/>
</dbReference>
<evidence type="ECO:0000256" key="9">
    <source>
        <dbReference type="RuleBase" id="RU004169"/>
    </source>
</evidence>
<dbReference type="Gene3D" id="3.20.20.210">
    <property type="match status" value="1"/>
</dbReference>
<dbReference type="NCBIfam" id="TIGR01464">
    <property type="entry name" value="hemE"/>
    <property type="match status" value="1"/>
</dbReference>
<protein>
    <recommendedName>
        <fullName evidence="3 7">Uroporphyrinogen decarboxylase</fullName>
        <shortName evidence="7">UPD</shortName>
        <shortName evidence="7">URO-D</shortName>
        <ecNumber evidence="3 7">4.1.1.37</ecNumber>
    </recommendedName>
</protein>
<keyword evidence="5 7" id="KW-0456">Lyase</keyword>
<feature type="site" description="Transition state stabilizer" evidence="7">
    <location>
        <position position="80"/>
    </location>
</feature>
<evidence type="ECO:0000313" key="12">
    <source>
        <dbReference type="Proteomes" id="UP001290861"/>
    </source>
</evidence>
<comment type="catalytic activity">
    <reaction evidence="7 8">
        <text>uroporphyrinogen III + 4 H(+) = coproporphyrinogen III + 4 CO2</text>
        <dbReference type="Rhea" id="RHEA:19865"/>
        <dbReference type="ChEBI" id="CHEBI:15378"/>
        <dbReference type="ChEBI" id="CHEBI:16526"/>
        <dbReference type="ChEBI" id="CHEBI:57308"/>
        <dbReference type="ChEBI" id="CHEBI:57309"/>
        <dbReference type="EC" id="4.1.1.37"/>
    </reaction>
</comment>
<evidence type="ECO:0000256" key="1">
    <source>
        <dbReference type="ARBA" id="ARBA00004804"/>
    </source>
</evidence>
<comment type="subunit">
    <text evidence="7">Homodimer.</text>
</comment>
<evidence type="ECO:0000256" key="7">
    <source>
        <dbReference type="HAMAP-Rule" id="MF_00218"/>
    </source>
</evidence>
<feature type="binding site" evidence="7">
    <location>
        <position position="80"/>
    </location>
    <ligand>
        <name>substrate</name>
    </ligand>
</feature>
<evidence type="ECO:0000256" key="8">
    <source>
        <dbReference type="RuleBase" id="RU000554"/>
    </source>
</evidence>
<keyword evidence="4 7" id="KW-0210">Decarboxylase</keyword>
<keyword evidence="12" id="KW-1185">Reference proteome</keyword>
<accession>A0ABU5MXX4</accession>
<comment type="similarity">
    <text evidence="2 7 9">Belongs to the uroporphyrinogen decarboxylase family.</text>
</comment>
<dbReference type="EC" id="4.1.1.37" evidence="3 7"/>
<evidence type="ECO:0000256" key="3">
    <source>
        <dbReference type="ARBA" id="ARBA00012288"/>
    </source>
</evidence>
<feature type="binding site" evidence="7">
    <location>
        <begin position="31"/>
        <end position="35"/>
    </location>
    <ligand>
        <name>substrate</name>
    </ligand>
</feature>